<dbReference type="GO" id="GO:0031047">
    <property type="term" value="P:regulatory ncRNA-mediated gene silencing"/>
    <property type="evidence" value="ECO:0007669"/>
    <property type="project" value="UniProtKB-ARBA"/>
</dbReference>
<dbReference type="InterPro" id="IPR014014">
    <property type="entry name" value="RNA_helicase_DEAD_Q_motif"/>
</dbReference>
<dbReference type="EMBL" id="KQ435693">
    <property type="protein sequence ID" value="KOX81002.1"/>
    <property type="molecule type" value="Genomic_DNA"/>
</dbReference>
<feature type="region of interest" description="Disordered" evidence="8">
    <location>
        <begin position="1"/>
        <end position="47"/>
    </location>
</feature>
<dbReference type="PROSITE" id="PS51195">
    <property type="entry name" value="Q_MOTIF"/>
    <property type="match status" value="1"/>
</dbReference>
<feature type="short sequence motif" description="Q motif" evidence="6">
    <location>
        <begin position="106"/>
        <end position="134"/>
    </location>
</feature>
<dbReference type="CDD" id="cd18787">
    <property type="entry name" value="SF2_C_DEAD"/>
    <property type="match status" value="1"/>
</dbReference>
<evidence type="ECO:0000259" key="12">
    <source>
        <dbReference type="PROSITE" id="PS51195"/>
    </source>
</evidence>
<dbReference type="PANTHER" id="PTHR16121:SF0">
    <property type="entry name" value="CAP-SPECIFIC MRNA (NUCLEOSIDE-2'-O-)-METHYLTRANSFERASE 1"/>
    <property type="match status" value="1"/>
</dbReference>
<dbReference type="GO" id="GO:0003676">
    <property type="term" value="F:nucleic acid binding"/>
    <property type="evidence" value="ECO:0007669"/>
    <property type="project" value="UniProtKB-UniRule"/>
</dbReference>
<accession>A0A0N1IU74</accession>
<keyword evidence="1" id="KW-0547">Nucleotide-binding</keyword>
<evidence type="ECO:0000259" key="11">
    <source>
        <dbReference type="PROSITE" id="PS51194"/>
    </source>
</evidence>
<feature type="compositionally biased region" description="Polar residues" evidence="8">
    <location>
        <begin position="532"/>
        <end position="547"/>
    </location>
</feature>
<dbReference type="FunFam" id="3.40.50.12760:FF:000004">
    <property type="entry name" value="FtsJ-like methyltransferase"/>
    <property type="match status" value="1"/>
</dbReference>
<protein>
    <recommendedName>
        <fullName evidence="7">Cap-specific mRNA (nucleoside-2'-O-)-methyltransferase 1</fullName>
        <ecNumber evidence="7">2.1.1.57</ecNumber>
    </recommendedName>
    <alternativeName>
        <fullName evidence="7">Cap1 2'O-ribose methyltransferase 1</fullName>
    </alternativeName>
</protein>
<evidence type="ECO:0000259" key="10">
    <source>
        <dbReference type="PROSITE" id="PS51192"/>
    </source>
</evidence>
<keyword evidence="7" id="KW-0489">Methyltransferase</keyword>
<dbReference type="STRING" id="166423.A0A0N1IU74"/>
<dbReference type="EC" id="2.1.1.57" evidence="7"/>
<dbReference type="PROSITE" id="PS51613">
    <property type="entry name" value="SAM_MT_RRMJ"/>
    <property type="match status" value="1"/>
</dbReference>
<dbReference type="GO" id="GO:0032259">
    <property type="term" value="P:methylation"/>
    <property type="evidence" value="ECO:0007669"/>
    <property type="project" value="UniProtKB-KW"/>
</dbReference>
<keyword evidence="7" id="KW-0808">Transferase</keyword>
<dbReference type="InterPro" id="IPR001650">
    <property type="entry name" value="Helicase_C-like"/>
</dbReference>
<dbReference type="GO" id="GO:0005634">
    <property type="term" value="C:nucleus"/>
    <property type="evidence" value="ECO:0007669"/>
    <property type="project" value="UniProtKB-SubCell"/>
</dbReference>
<feature type="domain" description="Helicase ATP-binding" evidence="10">
    <location>
        <begin position="137"/>
        <end position="312"/>
    </location>
</feature>
<evidence type="ECO:0000256" key="4">
    <source>
        <dbReference type="ARBA" id="ARBA00022840"/>
    </source>
</evidence>
<feature type="domain" description="G-patch" evidence="9">
    <location>
        <begin position="768"/>
        <end position="814"/>
    </location>
</feature>
<dbReference type="Pfam" id="PF00271">
    <property type="entry name" value="Helicase_C"/>
    <property type="match status" value="1"/>
</dbReference>
<evidence type="ECO:0000259" key="13">
    <source>
        <dbReference type="PROSITE" id="PS51613"/>
    </source>
</evidence>
<dbReference type="SUPFAM" id="SSF52540">
    <property type="entry name" value="P-loop containing nucleoside triphosphate hydrolases"/>
    <property type="match status" value="1"/>
</dbReference>
<keyword evidence="2" id="KW-0378">Hydrolase</keyword>
<sequence length="1515" mass="172796">MYNNTYSNHTRPRGSRNCSSRNGGGTYWNSQQHTQKEKSLKKQVQRRIPGDSLKKPMWDLAKLPVITKNLYIPHINVLKRSTDDVHKYHIGKEITVKGNNTPSPIQAFEESNFPDYVMEEIRKQGFAEPTAIQAQGWPIALSGRDLVGIAQTGSGKTLAYILPATVHINNQPRLNRGDGPIVLILAPTRELAQQIQTVAREFGSSSCIRNTCIFGGSPKGPQARDLERGVEICIATPGRLIDFLEKGTTNLRRCTYLVLDEADRMLDMGFEPQIRKIIEQIRPDRQVLMWSATWPKEVQALAEDFLSDYIQINIGSLTLAANHNIRQIIEICQEHEKETKLSSLLRQIGKDRGSKTIIFVETKKKVDDITKAIKREGWPAISIHGDKSQPERDYVLSEFRNGKTMILVATDVAARGLDVENVKYVINFDYPNSSEDYIHRIGRTGRCQSAGTAYAYFTPNNARQAKELISVLKEAGQVINPQLADLANSIKSAYGKSRQRWSHSRSNKDNSSTGSPRNNSSSPISNNWQNQHVQNTQHSNAGGQNVYSMPPPFMMPSAGGHTDSGMQSLVNNKFFQTNRPPPNTGACAYQSMGYSQFQAVPPYSYPYPPTPVILSKRWALPGPLPELPISRLRGPFNCLDGTTDVSLMAQIRSDESDCENGSQYTNGSIGTKDSGYLSHFPNSTDSDVNDDYYQDLSCERNLSDGSCSQSMSDHIYTSDLCNEELRMKLKRKVHNESSHQNKRQKIVKDKVVSLDKIVKDKIPKDSVNLDKGKRMMKMMGYKEGCGLGKHKQGRLEPVQAPKQHGRRGFGHHIPGLEASSLKWNAADEEIKCEEDMEWIRNLHPNMLTSDEMRRWLVTGPKKLTIDDETYFCHKDIVTNVINAKTVFDRLDSVELRRARTRCNPYETIRGAFFLNRAAVKMANMDKACNFMFTKPEGLGKNELLYFADVCAGPGGFSEYVLWRKKWHAKGFGLTLKNENDFKLSDFYAGPCETFHPYYGPKDNGDVFDPINQEAFKDLIMQHTGGKGVHFMMSDGGFSVGGQENIQEILSKQLYLCQCLVALMIVREKGHFVTKLFDLFTPFSAGLVYLMYRCFEKVCIFKPNSSRPANSERYLICKRKRSGTHDVMQYLKDINQLLLKGDKNNDVLRLVSFDELEKENQFIEYLRTSNEELGKKQIISLCKIAAFCEDSTLVEVKQADMRKECLEYWELPDESRTIPRHMKPRDLLNTLVEDTSFLTMSPTQLDISNIGDKLSCPYDWFCMPCGTPKPDEEKNNATFYMGMGRGNVYRYVRNTWQHIDDIKIELPPNTLVYAEVVYEMVKEFKHQQKVLALHIIDALYLGGEDVRQKYITDRYESTKIFCEALCKPAGNNYARIRAMELFPVDNNIPAKLRITQRRMKNNTTASVYELPKIPLDAHNDKLYFIPRSVMFLRSTVDPWNRHLSRTHCSMYVYNYKTRQTLFDNERPRAAEASFIESFKSRLIWHWPNNENLSMNELAKFIKDKCPKNNKTVKNTH</sequence>
<comment type="catalytic activity">
    <reaction evidence="5">
        <text>ATP + H2O = ADP + phosphate + H(+)</text>
        <dbReference type="Rhea" id="RHEA:13065"/>
        <dbReference type="ChEBI" id="CHEBI:15377"/>
        <dbReference type="ChEBI" id="CHEBI:15378"/>
        <dbReference type="ChEBI" id="CHEBI:30616"/>
        <dbReference type="ChEBI" id="CHEBI:43474"/>
        <dbReference type="ChEBI" id="CHEBI:456216"/>
        <dbReference type="EC" id="3.6.4.13"/>
    </reaction>
</comment>
<reference evidence="14 15" key="1">
    <citation type="submission" date="2015-07" db="EMBL/GenBank/DDBJ databases">
        <title>The genome of Melipona quadrifasciata.</title>
        <authorList>
            <person name="Pan H."/>
            <person name="Kapheim K."/>
        </authorList>
    </citation>
    <scope>NUCLEOTIDE SEQUENCE [LARGE SCALE GENOMIC DNA]</scope>
    <source>
        <strain evidence="14">0111107301</strain>
        <tissue evidence="14">Whole body</tissue>
    </source>
</reference>
<evidence type="ECO:0000256" key="6">
    <source>
        <dbReference type="PROSITE-ProRule" id="PRU00552"/>
    </source>
</evidence>
<evidence type="ECO:0000313" key="14">
    <source>
        <dbReference type="EMBL" id="KOX81002.1"/>
    </source>
</evidence>
<keyword evidence="15" id="KW-1185">Reference proteome</keyword>
<dbReference type="GO" id="GO:0005524">
    <property type="term" value="F:ATP binding"/>
    <property type="evidence" value="ECO:0007669"/>
    <property type="project" value="UniProtKB-KW"/>
</dbReference>
<dbReference type="InterPro" id="IPR011545">
    <property type="entry name" value="DEAD/DEAH_box_helicase_dom"/>
</dbReference>
<comment type="function">
    <text evidence="7">S-adenosyl-L-methionine-dependent methyltransferase that mediates RNA cap1 2'-O-ribose methylation to the 5'-cap structure of RNAs. Methylates the ribose of the first nucleotide of a m(7)GpppG-capped mRNA to produce m(7)GpppNmp (cap1).</text>
</comment>
<feature type="domain" description="DEAD-box RNA helicase Q" evidence="12">
    <location>
        <begin position="106"/>
        <end position="134"/>
    </location>
</feature>
<dbReference type="OrthoDB" id="10251234at2759"/>
<keyword evidence="7" id="KW-0539">Nucleus</keyword>
<dbReference type="InterPro" id="IPR002877">
    <property type="entry name" value="RNA_MeTrfase_FtsJ_dom"/>
</dbReference>
<keyword evidence="3 14" id="KW-0347">Helicase</keyword>
<dbReference type="GO" id="GO:0016556">
    <property type="term" value="P:mRNA modification"/>
    <property type="evidence" value="ECO:0007669"/>
    <property type="project" value="UniProtKB-UniRule"/>
</dbReference>
<dbReference type="GO" id="GO:0004483">
    <property type="term" value="F:methyltransferase cap1 activity"/>
    <property type="evidence" value="ECO:0007669"/>
    <property type="project" value="UniProtKB-UniRule"/>
</dbReference>
<feature type="compositionally biased region" description="Low complexity" evidence="8">
    <location>
        <begin position="510"/>
        <end position="531"/>
    </location>
</feature>
<comment type="catalytic activity">
    <reaction evidence="7">
        <text>a 5'-end (N(7)-methyl 5'-triphosphoguanosine)-ribonucleoside in mRNA + S-adenosyl-L-methionine = a 5'-end (N(7)-methyl 5'-triphosphoguanosine)-(2'-O-methyl-ribonucleoside) in mRNA + S-adenosyl-L-homocysteine + H(+)</text>
        <dbReference type="Rhea" id="RHEA:67020"/>
        <dbReference type="Rhea" id="RHEA-COMP:17167"/>
        <dbReference type="Rhea" id="RHEA-COMP:17168"/>
        <dbReference type="ChEBI" id="CHEBI:15378"/>
        <dbReference type="ChEBI" id="CHEBI:57856"/>
        <dbReference type="ChEBI" id="CHEBI:59789"/>
        <dbReference type="ChEBI" id="CHEBI:156461"/>
        <dbReference type="ChEBI" id="CHEBI:167609"/>
        <dbReference type="EC" id="2.1.1.57"/>
    </reaction>
</comment>
<dbReference type="Proteomes" id="UP000053105">
    <property type="component" value="Unassembled WGS sequence"/>
</dbReference>
<dbReference type="GO" id="GO:0006370">
    <property type="term" value="P:7-methylguanosine mRNA capping"/>
    <property type="evidence" value="ECO:0007669"/>
    <property type="project" value="UniProtKB-UniRule"/>
</dbReference>
<proteinExistence type="predicted"/>
<evidence type="ECO:0000256" key="7">
    <source>
        <dbReference type="RuleBase" id="RU368012"/>
    </source>
</evidence>
<keyword evidence="7" id="KW-0506">mRNA capping</keyword>
<dbReference type="SMART" id="SM00490">
    <property type="entry name" value="HELICc"/>
    <property type="match status" value="1"/>
</dbReference>
<dbReference type="FunFam" id="3.40.50.300:FF:000008">
    <property type="entry name" value="ATP-dependent RNA helicase RhlB"/>
    <property type="match status" value="1"/>
</dbReference>
<evidence type="ECO:0000256" key="5">
    <source>
        <dbReference type="ARBA" id="ARBA00047984"/>
    </source>
</evidence>
<evidence type="ECO:0000259" key="9">
    <source>
        <dbReference type="PROSITE" id="PS50174"/>
    </source>
</evidence>
<dbReference type="InterPro" id="IPR000467">
    <property type="entry name" value="G_patch_dom"/>
</dbReference>
<dbReference type="InterPro" id="IPR025816">
    <property type="entry name" value="RrmJ-type_MeTrfase"/>
</dbReference>
<dbReference type="SMART" id="SM00443">
    <property type="entry name" value="G_patch"/>
    <property type="match status" value="1"/>
</dbReference>
<feature type="domain" description="Helicase C-terminal" evidence="11">
    <location>
        <begin position="340"/>
        <end position="487"/>
    </location>
</feature>
<feature type="domain" description="RrmJ-type SAM-dependent 2'-O-MTase" evidence="13">
    <location>
        <begin position="912"/>
        <end position="1120"/>
    </location>
</feature>
<keyword evidence="4" id="KW-0067">ATP-binding</keyword>
<dbReference type="PROSITE" id="PS00039">
    <property type="entry name" value="DEAD_ATP_HELICASE"/>
    <property type="match status" value="1"/>
</dbReference>
<dbReference type="Pfam" id="PF01585">
    <property type="entry name" value="G-patch"/>
    <property type="match status" value="1"/>
</dbReference>
<dbReference type="Pfam" id="PF00270">
    <property type="entry name" value="DEAD"/>
    <property type="match status" value="1"/>
</dbReference>
<dbReference type="InterPro" id="IPR000629">
    <property type="entry name" value="RNA-helicase_DEAD-box_CS"/>
</dbReference>
<evidence type="ECO:0000256" key="3">
    <source>
        <dbReference type="ARBA" id="ARBA00022806"/>
    </source>
</evidence>
<dbReference type="GO" id="GO:0033645">
    <property type="term" value="C:host cell endomembrane system"/>
    <property type="evidence" value="ECO:0007669"/>
    <property type="project" value="UniProtKB-SubCell"/>
</dbReference>
<dbReference type="PROSITE" id="PS51192">
    <property type="entry name" value="HELICASE_ATP_BIND_1"/>
    <property type="match status" value="1"/>
</dbReference>
<evidence type="ECO:0000313" key="15">
    <source>
        <dbReference type="Proteomes" id="UP000053105"/>
    </source>
</evidence>
<dbReference type="GO" id="GO:0016787">
    <property type="term" value="F:hydrolase activity"/>
    <property type="evidence" value="ECO:0007669"/>
    <property type="project" value="UniProtKB-KW"/>
</dbReference>
<gene>
    <name evidence="14" type="ORF">WN51_05689</name>
</gene>
<dbReference type="SUPFAM" id="SSF53335">
    <property type="entry name" value="S-adenosyl-L-methionine-dependent methyltransferases"/>
    <property type="match status" value="1"/>
</dbReference>
<dbReference type="FunFam" id="3.40.50.300:FF:000079">
    <property type="entry name" value="probable ATP-dependent RNA helicase DDX17"/>
    <property type="match status" value="1"/>
</dbReference>
<dbReference type="Gene3D" id="3.40.50.300">
    <property type="entry name" value="P-loop containing nucleotide triphosphate hydrolases"/>
    <property type="match status" value="2"/>
</dbReference>
<organism evidence="14 15">
    <name type="scientific">Melipona quadrifasciata</name>
    <dbReference type="NCBI Taxonomy" id="166423"/>
    <lineage>
        <taxon>Eukaryota</taxon>
        <taxon>Metazoa</taxon>
        <taxon>Ecdysozoa</taxon>
        <taxon>Arthropoda</taxon>
        <taxon>Hexapoda</taxon>
        <taxon>Insecta</taxon>
        <taxon>Pterygota</taxon>
        <taxon>Neoptera</taxon>
        <taxon>Endopterygota</taxon>
        <taxon>Hymenoptera</taxon>
        <taxon>Apocrita</taxon>
        <taxon>Aculeata</taxon>
        <taxon>Apoidea</taxon>
        <taxon>Anthophila</taxon>
        <taxon>Apidae</taxon>
        <taxon>Melipona</taxon>
    </lineage>
</organism>
<dbReference type="GO" id="GO:0003724">
    <property type="term" value="F:RNA helicase activity"/>
    <property type="evidence" value="ECO:0007669"/>
    <property type="project" value="UniProtKB-EC"/>
</dbReference>
<comment type="subcellular location">
    <subcellularLocation>
        <location evidence="7">Nucleus</location>
    </subcellularLocation>
</comment>
<keyword evidence="7" id="KW-0507">mRNA processing</keyword>
<dbReference type="InterPro" id="IPR027417">
    <property type="entry name" value="P-loop_NTPase"/>
</dbReference>
<keyword evidence="7" id="KW-0949">S-adenosyl-L-methionine</keyword>
<evidence type="ECO:0000256" key="8">
    <source>
        <dbReference type="SAM" id="MobiDB-lite"/>
    </source>
</evidence>
<name>A0A0N1IU74_9HYME</name>
<evidence type="ECO:0000256" key="1">
    <source>
        <dbReference type="ARBA" id="ARBA00022741"/>
    </source>
</evidence>
<dbReference type="Pfam" id="PF01728">
    <property type="entry name" value="FtsJ"/>
    <property type="match status" value="1"/>
</dbReference>
<dbReference type="GO" id="GO:0005737">
    <property type="term" value="C:cytoplasm"/>
    <property type="evidence" value="ECO:0007669"/>
    <property type="project" value="TreeGrafter"/>
</dbReference>
<feature type="region of interest" description="Disordered" evidence="8">
    <location>
        <begin position="496"/>
        <end position="565"/>
    </location>
</feature>
<dbReference type="InterPro" id="IPR050851">
    <property type="entry name" value="mRNA_Cap_2O-Ribose_MeTrfase"/>
</dbReference>
<evidence type="ECO:0000256" key="2">
    <source>
        <dbReference type="ARBA" id="ARBA00022801"/>
    </source>
</evidence>
<dbReference type="PANTHER" id="PTHR16121">
    <property type="entry name" value="CAP-SPECIFIC MRNA (NUCLEOSIDE-2'-O-)-METHYLTRANSFERASE 1-RELATED"/>
    <property type="match status" value="1"/>
</dbReference>
<dbReference type="PROSITE" id="PS51194">
    <property type="entry name" value="HELICASE_CTER"/>
    <property type="match status" value="1"/>
</dbReference>
<dbReference type="Gene3D" id="3.40.50.12760">
    <property type="match status" value="1"/>
</dbReference>
<dbReference type="PROSITE" id="PS50174">
    <property type="entry name" value="G_PATCH"/>
    <property type="match status" value="1"/>
</dbReference>
<dbReference type="SMART" id="SM00487">
    <property type="entry name" value="DEXDc"/>
    <property type="match status" value="1"/>
</dbReference>
<dbReference type="InterPro" id="IPR029063">
    <property type="entry name" value="SAM-dependent_MTases_sf"/>
</dbReference>
<dbReference type="InterPro" id="IPR014001">
    <property type="entry name" value="Helicase_ATP-bd"/>
</dbReference>